<keyword evidence="4 6" id="KW-0418">Kinase</keyword>
<dbReference type="GO" id="GO:0005524">
    <property type="term" value="F:ATP binding"/>
    <property type="evidence" value="ECO:0007669"/>
    <property type="project" value="UniProtKB-KW"/>
</dbReference>
<dbReference type="PRINTS" id="PR00958">
    <property type="entry name" value="HOMSERKINASE"/>
</dbReference>
<dbReference type="Proteomes" id="UP000186817">
    <property type="component" value="Unassembled WGS sequence"/>
</dbReference>
<evidence type="ECO:0000313" key="7">
    <source>
        <dbReference type="Proteomes" id="UP000186817"/>
    </source>
</evidence>
<dbReference type="GO" id="GO:0008652">
    <property type="term" value="P:amino acid biosynthetic process"/>
    <property type="evidence" value="ECO:0007669"/>
    <property type="project" value="UniProtKB-KW"/>
</dbReference>
<keyword evidence="3" id="KW-0547">Nucleotide-binding</keyword>
<dbReference type="InterPro" id="IPR014721">
    <property type="entry name" value="Ribsml_uS5_D2-typ_fold_subgr"/>
</dbReference>
<evidence type="ECO:0000256" key="1">
    <source>
        <dbReference type="ARBA" id="ARBA00022605"/>
    </source>
</evidence>
<gene>
    <name evidence="6" type="primary">thrB</name>
    <name evidence="6" type="ORF">AK812_SmicGene20494</name>
</gene>
<evidence type="ECO:0000256" key="3">
    <source>
        <dbReference type="ARBA" id="ARBA00022741"/>
    </source>
</evidence>
<keyword evidence="2" id="KW-0808">Transferase</keyword>
<dbReference type="SUPFAM" id="SSF54211">
    <property type="entry name" value="Ribosomal protein S5 domain 2-like"/>
    <property type="match status" value="1"/>
</dbReference>
<comment type="caution">
    <text evidence="6">The sequence shown here is derived from an EMBL/GenBank/DDBJ whole genome shotgun (WGS) entry which is preliminary data.</text>
</comment>
<dbReference type="OrthoDB" id="195231at2759"/>
<evidence type="ECO:0000256" key="4">
    <source>
        <dbReference type="ARBA" id="ARBA00022777"/>
    </source>
</evidence>
<evidence type="ECO:0000313" key="6">
    <source>
        <dbReference type="EMBL" id="OLP97160.1"/>
    </source>
</evidence>
<dbReference type="PANTHER" id="PTHR20861">
    <property type="entry name" value="HOMOSERINE/4-DIPHOSPHOCYTIDYL-2-C-METHYL-D-ERYTHRITOL KINASE"/>
    <property type="match status" value="1"/>
</dbReference>
<keyword evidence="5" id="KW-0067">ATP-binding</keyword>
<organism evidence="6 7">
    <name type="scientific">Symbiodinium microadriaticum</name>
    <name type="common">Dinoflagellate</name>
    <name type="synonym">Zooxanthella microadriatica</name>
    <dbReference type="NCBI Taxonomy" id="2951"/>
    <lineage>
        <taxon>Eukaryota</taxon>
        <taxon>Sar</taxon>
        <taxon>Alveolata</taxon>
        <taxon>Dinophyceae</taxon>
        <taxon>Suessiales</taxon>
        <taxon>Symbiodiniaceae</taxon>
        <taxon>Symbiodinium</taxon>
    </lineage>
</organism>
<dbReference type="GO" id="GO:0016301">
    <property type="term" value="F:kinase activity"/>
    <property type="evidence" value="ECO:0007669"/>
    <property type="project" value="UniProtKB-KW"/>
</dbReference>
<reference evidence="6 7" key="1">
    <citation type="submission" date="2016-02" db="EMBL/GenBank/DDBJ databases">
        <title>Genome analysis of coral dinoflagellate symbionts highlights evolutionary adaptations to a symbiotic lifestyle.</title>
        <authorList>
            <person name="Aranda M."/>
            <person name="Li Y."/>
            <person name="Liew Y.J."/>
            <person name="Baumgarten S."/>
            <person name="Simakov O."/>
            <person name="Wilson M."/>
            <person name="Piel J."/>
            <person name="Ashoor H."/>
            <person name="Bougouffa S."/>
            <person name="Bajic V.B."/>
            <person name="Ryu T."/>
            <person name="Ravasi T."/>
            <person name="Bayer T."/>
            <person name="Micklem G."/>
            <person name="Kim H."/>
            <person name="Bhak J."/>
            <person name="Lajeunesse T.C."/>
            <person name="Voolstra C.R."/>
        </authorList>
    </citation>
    <scope>NUCLEOTIDE SEQUENCE [LARGE SCALE GENOMIC DNA]</scope>
    <source>
        <strain evidence="6 7">CCMP2467</strain>
    </source>
</reference>
<keyword evidence="1" id="KW-0028">Amino-acid biosynthesis</keyword>
<evidence type="ECO:0000256" key="2">
    <source>
        <dbReference type="ARBA" id="ARBA00022679"/>
    </source>
</evidence>
<dbReference type="InterPro" id="IPR020568">
    <property type="entry name" value="Ribosomal_Su5_D2-typ_SF"/>
</dbReference>
<sequence length="402" mass="42530">MAGAYGNPGNGLMPEVVSFAQKYGLAGPAQEELQKLMHASVALAQRRVTVSVPATVANLGPGLETVGLAVDVWDEFTLEFSDHFSVELRGTDIAEVPRTEENLVVQGAAAAFKVSGRHLPSLRFICEHRIPFNKGLGAASASFVGGFLAASVLSAEELRLSPRAEQPEQEQVVRARSGTFPDGVPCETSNVDALLQATIARGWNPGNVCPAIYGALQIGIPTVSGTRSHRVPIPNGLVLCLFVPDAKEEGQRLEVESVERRNAIFNVGRSALLINCFATQDFGKFQKASEDFLATPTILEKFPHIRPVSQAALAAGASGACACGYGPSVMALIQGRTGDVLAQSASNQLEQNVGKAMLTAGEECLVNGQILIAKPVDVGAHVVAQKSTLGQSDEKSRIVYFQ</sequence>
<dbReference type="AlphaFoldDB" id="A0A1Q9DPQ6"/>
<dbReference type="EMBL" id="LSRX01000443">
    <property type="protein sequence ID" value="OLP97160.1"/>
    <property type="molecule type" value="Genomic_DNA"/>
</dbReference>
<dbReference type="Gene3D" id="3.30.70.890">
    <property type="entry name" value="GHMP kinase, C-terminal domain"/>
    <property type="match status" value="1"/>
</dbReference>
<proteinExistence type="predicted"/>
<dbReference type="OMA" id="DRMQEPY"/>
<dbReference type="Gene3D" id="3.30.230.10">
    <property type="match status" value="1"/>
</dbReference>
<name>A0A1Q9DPQ6_SYMMI</name>
<accession>A0A1Q9DPQ6</accession>
<dbReference type="PANTHER" id="PTHR20861:SF1">
    <property type="entry name" value="HOMOSERINE KINASE"/>
    <property type="match status" value="1"/>
</dbReference>
<protein>
    <submittedName>
        <fullName evidence="6">Homoserine kinase</fullName>
    </submittedName>
</protein>
<dbReference type="InterPro" id="IPR036554">
    <property type="entry name" value="GHMP_kinase_C_sf"/>
</dbReference>
<evidence type="ECO:0000256" key="5">
    <source>
        <dbReference type="ARBA" id="ARBA00022840"/>
    </source>
</evidence>
<keyword evidence="7" id="KW-1185">Reference proteome</keyword>
<dbReference type="SUPFAM" id="SSF55060">
    <property type="entry name" value="GHMP Kinase, C-terminal domain"/>
    <property type="match status" value="1"/>
</dbReference>